<evidence type="ECO:0000313" key="4">
    <source>
        <dbReference type="EnsemblPlants" id="Ma02_p09460.1"/>
    </source>
</evidence>
<gene>
    <name evidence="3" type="ORF">GSMUA_64530.1</name>
</gene>
<dbReference type="InParanoid" id="A0A804I0Z0"/>
<protein>
    <submittedName>
        <fullName evidence="3">(wild Malaysian banana) hypothetical protein</fullName>
    </submittedName>
</protein>
<dbReference type="Proteomes" id="UP000012960">
    <property type="component" value="Unplaced"/>
</dbReference>
<dbReference type="InterPro" id="IPR006041">
    <property type="entry name" value="Pollen_Ole_e1_allergen"/>
</dbReference>
<evidence type="ECO:0000256" key="2">
    <source>
        <dbReference type="ARBA" id="ARBA00023157"/>
    </source>
</evidence>
<dbReference type="EMBL" id="HG996467">
    <property type="protein sequence ID" value="CAG1861559.1"/>
    <property type="molecule type" value="Genomic_DNA"/>
</dbReference>
<dbReference type="EnsemblPlants" id="Ma02_t09460.1">
    <property type="protein sequence ID" value="Ma02_p09460.1"/>
    <property type="gene ID" value="Ma02_g09460"/>
</dbReference>
<reference evidence="3" key="1">
    <citation type="submission" date="2021-03" db="EMBL/GenBank/DDBJ databases">
        <authorList>
            <consortium name="Genoscope - CEA"/>
            <person name="William W."/>
        </authorList>
    </citation>
    <scope>NUCLEOTIDE SEQUENCE</scope>
    <source>
        <strain evidence="3">Doubled-haploid Pahang</strain>
    </source>
</reference>
<dbReference type="AlphaFoldDB" id="A0A804I0Z0"/>
<accession>A0A804I0Z0</accession>
<reference evidence="4" key="2">
    <citation type="submission" date="2021-05" db="UniProtKB">
        <authorList>
            <consortium name="EnsemblPlants"/>
        </authorList>
    </citation>
    <scope>IDENTIFICATION</scope>
    <source>
        <strain evidence="4">subsp. malaccensis</strain>
    </source>
</reference>
<dbReference type="PANTHER" id="PTHR31614:SF5">
    <property type="entry name" value="ALLERGEN-LIKE PROTEIN BRSN20"/>
    <property type="match status" value="1"/>
</dbReference>
<name>A0A804I0Z0_MUSAM</name>
<dbReference type="OMA" id="THNNGIA"/>
<evidence type="ECO:0000256" key="1">
    <source>
        <dbReference type="ARBA" id="ARBA00010049"/>
    </source>
</evidence>
<evidence type="ECO:0000313" key="3">
    <source>
        <dbReference type="EMBL" id="CAG1861559.1"/>
    </source>
</evidence>
<keyword evidence="5" id="KW-1185">Reference proteome</keyword>
<comment type="similarity">
    <text evidence="1">Belongs to the Ole e I family.</text>
</comment>
<sequence length="112" mass="12427">MISSYLEYLIGTTDHTVTYNILVADEHENEICESVLISSPASGCKTALQGCERAQVFLTHNNGIASDTRYTNSLRFLKDSSLPVCAQLLQPMSNLKFKVEYYFTSGLFGSMS</sequence>
<evidence type="ECO:0000313" key="5">
    <source>
        <dbReference type="Proteomes" id="UP000012960"/>
    </source>
</evidence>
<dbReference type="Gramene" id="Ma02_t09460.1">
    <property type="protein sequence ID" value="Ma02_p09460.1"/>
    <property type="gene ID" value="Ma02_g09460"/>
</dbReference>
<keyword evidence="2" id="KW-1015">Disulfide bond</keyword>
<proteinExistence type="inferred from homology"/>
<organism evidence="4 5">
    <name type="scientific">Musa acuminata subsp. malaccensis</name>
    <name type="common">Wild banana</name>
    <name type="synonym">Musa malaccensis</name>
    <dbReference type="NCBI Taxonomy" id="214687"/>
    <lineage>
        <taxon>Eukaryota</taxon>
        <taxon>Viridiplantae</taxon>
        <taxon>Streptophyta</taxon>
        <taxon>Embryophyta</taxon>
        <taxon>Tracheophyta</taxon>
        <taxon>Spermatophyta</taxon>
        <taxon>Magnoliopsida</taxon>
        <taxon>Liliopsida</taxon>
        <taxon>Zingiberales</taxon>
        <taxon>Musaceae</taxon>
        <taxon>Musa</taxon>
    </lineage>
</organism>
<dbReference type="PANTHER" id="PTHR31614">
    <property type="entry name" value="PROTEIN DOWNSTREAM OF FLC-RELATED"/>
    <property type="match status" value="1"/>
</dbReference>